<protein>
    <submittedName>
        <fullName evidence="1">Uncharacterized protein</fullName>
    </submittedName>
</protein>
<comment type="caution">
    <text evidence="1">The sequence shown here is derived from an EMBL/GenBank/DDBJ whole genome shotgun (WGS) entry which is preliminary data.</text>
</comment>
<organism evidence="1">
    <name type="scientific">bioreactor metagenome</name>
    <dbReference type="NCBI Taxonomy" id="1076179"/>
    <lineage>
        <taxon>unclassified sequences</taxon>
        <taxon>metagenomes</taxon>
        <taxon>ecological metagenomes</taxon>
    </lineage>
</organism>
<proteinExistence type="predicted"/>
<dbReference type="AlphaFoldDB" id="A0A645FIN6"/>
<accession>A0A645FIN6</accession>
<sequence>MLAGFGFNIGGGHAGHGNFPLMHVNAELAGFVAEFFDSIHIVAPLRIGVGYILLKELLVFSNKESRKTGLKQIIRRSLS</sequence>
<name>A0A645FIN6_9ZZZZ</name>
<gene>
    <name evidence="1" type="ORF">SDC9_161611</name>
</gene>
<reference evidence="1" key="1">
    <citation type="submission" date="2019-08" db="EMBL/GenBank/DDBJ databases">
        <authorList>
            <person name="Kucharzyk K."/>
            <person name="Murdoch R.W."/>
            <person name="Higgins S."/>
            <person name="Loffler F."/>
        </authorList>
    </citation>
    <scope>NUCLEOTIDE SEQUENCE</scope>
</reference>
<dbReference type="EMBL" id="VSSQ01060889">
    <property type="protein sequence ID" value="MPN14285.1"/>
    <property type="molecule type" value="Genomic_DNA"/>
</dbReference>
<evidence type="ECO:0000313" key="1">
    <source>
        <dbReference type="EMBL" id="MPN14285.1"/>
    </source>
</evidence>